<organism evidence="2 3">
    <name type="scientific">Trematosphaeria pertusa</name>
    <dbReference type="NCBI Taxonomy" id="390896"/>
    <lineage>
        <taxon>Eukaryota</taxon>
        <taxon>Fungi</taxon>
        <taxon>Dikarya</taxon>
        <taxon>Ascomycota</taxon>
        <taxon>Pezizomycotina</taxon>
        <taxon>Dothideomycetes</taxon>
        <taxon>Pleosporomycetidae</taxon>
        <taxon>Pleosporales</taxon>
        <taxon>Massarineae</taxon>
        <taxon>Trematosphaeriaceae</taxon>
        <taxon>Trematosphaeria</taxon>
    </lineage>
</organism>
<evidence type="ECO:0000313" key="3">
    <source>
        <dbReference type="Proteomes" id="UP000800094"/>
    </source>
</evidence>
<reference evidence="2" key="1">
    <citation type="journal article" date="2020" name="Stud. Mycol.">
        <title>101 Dothideomycetes genomes: a test case for predicting lifestyles and emergence of pathogens.</title>
        <authorList>
            <person name="Haridas S."/>
            <person name="Albert R."/>
            <person name="Binder M."/>
            <person name="Bloem J."/>
            <person name="Labutti K."/>
            <person name="Salamov A."/>
            <person name="Andreopoulos B."/>
            <person name="Baker S."/>
            <person name="Barry K."/>
            <person name="Bills G."/>
            <person name="Bluhm B."/>
            <person name="Cannon C."/>
            <person name="Castanera R."/>
            <person name="Culley D."/>
            <person name="Daum C."/>
            <person name="Ezra D."/>
            <person name="Gonzalez J."/>
            <person name="Henrissat B."/>
            <person name="Kuo A."/>
            <person name="Liang C."/>
            <person name="Lipzen A."/>
            <person name="Lutzoni F."/>
            <person name="Magnuson J."/>
            <person name="Mondo S."/>
            <person name="Nolan M."/>
            <person name="Ohm R."/>
            <person name="Pangilinan J."/>
            <person name="Park H.-J."/>
            <person name="Ramirez L."/>
            <person name="Alfaro M."/>
            <person name="Sun H."/>
            <person name="Tritt A."/>
            <person name="Yoshinaga Y."/>
            <person name="Zwiers L.-H."/>
            <person name="Turgeon B."/>
            <person name="Goodwin S."/>
            <person name="Spatafora J."/>
            <person name="Crous P."/>
            <person name="Grigoriev I."/>
        </authorList>
    </citation>
    <scope>NUCLEOTIDE SEQUENCE</scope>
    <source>
        <strain evidence="2">CBS 122368</strain>
    </source>
</reference>
<feature type="coiled-coil region" evidence="1">
    <location>
        <begin position="135"/>
        <end position="169"/>
    </location>
</feature>
<dbReference type="RefSeq" id="XP_033676435.1">
    <property type="nucleotide sequence ID" value="XM_033820355.1"/>
</dbReference>
<evidence type="ECO:0000313" key="2">
    <source>
        <dbReference type="EMBL" id="KAF2241431.1"/>
    </source>
</evidence>
<dbReference type="EMBL" id="ML987212">
    <property type="protein sequence ID" value="KAF2241431.1"/>
    <property type="molecule type" value="Genomic_DNA"/>
</dbReference>
<dbReference type="AlphaFoldDB" id="A0A6A6HTU2"/>
<dbReference type="GeneID" id="54573685"/>
<keyword evidence="3" id="KW-1185">Reference proteome</keyword>
<protein>
    <submittedName>
        <fullName evidence="2">Uncharacterized protein</fullName>
    </submittedName>
</protein>
<gene>
    <name evidence="2" type="ORF">BU26DRAFT_177972</name>
</gene>
<dbReference type="Proteomes" id="UP000800094">
    <property type="component" value="Unassembled WGS sequence"/>
</dbReference>
<evidence type="ECO:0000256" key="1">
    <source>
        <dbReference type="SAM" id="Coils"/>
    </source>
</evidence>
<proteinExistence type="predicted"/>
<sequence>MENFSQEEKDLKTQLETVFAKANALLLRRRDKLTAAGNAAEEARKKFAQTQESAFAFLRSFSDGAELASPELSTALAQTKEVIEKRISSARAIINHHEQHWKLAQQQLGEEYVNGIDFSQLMPGLPRDEGELRTVNDLIEQLAAASQDLAEKEAKVEAARAIVSAVQQQLSPVLSKKA</sequence>
<name>A0A6A6HTU2_9PLEO</name>
<keyword evidence="1" id="KW-0175">Coiled coil</keyword>
<accession>A0A6A6HTU2</accession>